<organism evidence="2 3">
    <name type="scientific">Hymenoscyphus albidus</name>
    <dbReference type="NCBI Taxonomy" id="595503"/>
    <lineage>
        <taxon>Eukaryota</taxon>
        <taxon>Fungi</taxon>
        <taxon>Dikarya</taxon>
        <taxon>Ascomycota</taxon>
        <taxon>Pezizomycotina</taxon>
        <taxon>Leotiomycetes</taxon>
        <taxon>Helotiales</taxon>
        <taxon>Helotiaceae</taxon>
        <taxon>Hymenoscyphus</taxon>
    </lineage>
</organism>
<protein>
    <submittedName>
        <fullName evidence="2">Uncharacterized protein</fullName>
    </submittedName>
</protein>
<evidence type="ECO:0000313" key="2">
    <source>
        <dbReference type="EMBL" id="CAG8978499.1"/>
    </source>
</evidence>
<keyword evidence="3" id="KW-1185">Reference proteome</keyword>
<proteinExistence type="predicted"/>
<dbReference type="EMBL" id="CAJVRM010000262">
    <property type="protein sequence ID" value="CAG8978499.1"/>
    <property type="molecule type" value="Genomic_DNA"/>
</dbReference>
<evidence type="ECO:0000313" key="3">
    <source>
        <dbReference type="Proteomes" id="UP000701801"/>
    </source>
</evidence>
<feature type="region of interest" description="Disordered" evidence="1">
    <location>
        <begin position="132"/>
        <end position="167"/>
    </location>
</feature>
<evidence type="ECO:0000256" key="1">
    <source>
        <dbReference type="SAM" id="MobiDB-lite"/>
    </source>
</evidence>
<dbReference type="AlphaFoldDB" id="A0A9N9LNN0"/>
<gene>
    <name evidence="2" type="ORF">HYALB_00005074</name>
</gene>
<reference evidence="2" key="1">
    <citation type="submission" date="2021-07" db="EMBL/GenBank/DDBJ databases">
        <authorList>
            <person name="Durling M."/>
        </authorList>
    </citation>
    <scope>NUCLEOTIDE SEQUENCE</scope>
</reference>
<name>A0A9N9LNN0_9HELO</name>
<comment type="caution">
    <text evidence="2">The sequence shown here is derived from an EMBL/GenBank/DDBJ whole genome shotgun (WGS) entry which is preliminary data.</text>
</comment>
<dbReference type="OrthoDB" id="4226666at2759"/>
<dbReference type="Proteomes" id="UP000701801">
    <property type="component" value="Unassembled WGS sequence"/>
</dbReference>
<accession>A0A9N9LNN0</accession>
<sequence length="650" mass="72878">MEPNRAAFEDGINEELTRLNYVYRLEKYIVMSRLHSTNEHGELMLKYSIDFREPADVIGRSSTRLHRMQAMESEILNFHLREVSPMSSGGVGNLSFLETREPMIEPSQPTTHHHGDPSVVLPLSQFKVSETPNLASPSVGMDASALRKRHSSVASDSSGNKRAKLSNDNKPPCLRCKILKKKCDSEDLCAHCPQQSFDNENDYWKVLGCVRGHLRDVASVFCPDFARKNTRVLKCQSGNLLVVDFVLTKSRVSIGKKKRILQLLQNRPDFAQLHDQSWGDTASRTCSEHELTNSSALFEDYEAIWALLQTVSMDPVYAGATECNVFTLLRLGNSCSKTAPASWEIFRQSKLLLRQAVELYLLERLCGHIASGDLTGSPPFDPTKLPQSNTLILVEIKEDMEKFLESFERICVGRGKLSGESQLACFYALMVFSIAKGLLIDAYSVRNTCDDVSPWDETCALRINSAFKTLVSVFGWSSKQDIMLEYHLHPLASKAIAATQKMVCVEKWDERGFKTSRDFLSSLGSLLFANDSYNGFFRQKFGLEKFPVYLSNIQTPTRANESLRNHVSSSSKKVPPFKIHEFPAAAHAERDFSGSPDTISSDLELATVLGKRRRVSLSPESDESQSLFTLIGYGEPTRRANGGRRGELDQ</sequence>